<dbReference type="Gene3D" id="3.90.920.10">
    <property type="entry name" value="DNA primase, PRIM domain"/>
    <property type="match status" value="1"/>
</dbReference>
<reference evidence="2 3" key="1">
    <citation type="submission" date="2020-02" db="EMBL/GenBank/DDBJ databases">
        <title>Flavobacteriaceae Psychroflexus bacterium YR1-1, complete genome.</title>
        <authorList>
            <person name="Li Y."/>
            <person name="Wu S."/>
        </authorList>
    </citation>
    <scope>NUCLEOTIDE SEQUENCE [LARGE SCALE GENOMIC DNA]</scope>
    <source>
        <strain evidence="2 3">YR1-1</strain>
    </source>
</reference>
<evidence type="ECO:0000313" key="2">
    <source>
        <dbReference type="EMBL" id="NEV93730.1"/>
    </source>
</evidence>
<dbReference type="EMBL" id="JAAIKD010000003">
    <property type="protein sequence ID" value="NEV93730.1"/>
    <property type="molecule type" value="Genomic_DNA"/>
</dbReference>
<protein>
    <submittedName>
        <fullName evidence="2">ATP-dependent DNA ligase</fullName>
    </submittedName>
</protein>
<gene>
    <name evidence="2" type="ORF">G3567_06145</name>
</gene>
<accession>A0A6B3R2K5</accession>
<dbReference type="CDD" id="cd04861">
    <property type="entry name" value="LigD_Pol_like"/>
    <property type="match status" value="1"/>
</dbReference>
<dbReference type="GO" id="GO:0016874">
    <property type="term" value="F:ligase activity"/>
    <property type="evidence" value="ECO:0007669"/>
    <property type="project" value="UniProtKB-KW"/>
</dbReference>
<feature type="domain" description="DNA ligase D polymerase" evidence="1">
    <location>
        <begin position="22"/>
        <end position="269"/>
    </location>
</feature>
<dbReference type="Proteomes" id="UP000478505">
    <property type="component" value="Unassembled WGS sequence"/>
</dbReference>
<dbReference type="NCBIfam" id="TIGR02778">
    <property type="entry name" value="ligD_pol"/>
    <property type="match status" value="1"/>
</dbReference>
<sequence>MKIEDIDISHPDKPIFPDREITKLDLVTYYDKIADKMLPYLKDRPLTLQRFPDGIESDGFYQKNAADYFPEFIETISIETKEGRNTQVICNDKKTLIYLANQGVITFHIWLSKKEKLNTPDKVIFDLDPPKDAFEKVKEATQNIGAFLQKQGKNPHVMTTGKSGFHVWYDIRRTKDFDERREEAKSFAEKMKEEHPEILTTATRKDNRDNKVFIDYLRNAYGQTSVCPYSLRPIPSAGVATPLDWEELSKIKKPDQYRFSNIFRRLGQKNG</sequence>
<dbReference type="RefSeq" id="WP_164004456.1">
    <property type="nucleotide sequence ID" value="NZ_JAAIKD010000003.1"/>
</dbReference>
<dbReference type="Pfam" id="PF21686">
    <property type="entry name" value="LigD_Prim-Pol"/>
    <property type="match status" value="1"/>
</dbReference>
<evidence type="ECO:0000259" key="1">
    <source>
        <dbReference type="Pfam" id="PF21686"/>
    </source>
</evidence>
<dbReference type="AlphaFoldDB" id="A0A6B3R2K5"/>
<organism evidence="2 3">
    <name type="scientific">Psychroflexus aurantiacus</name>
    <dbReference type="NCBI Taxonomy" id="2709310"/>
    <lineage>
        <taxon>Bacteria</taxon>
        <taxon>Pseudomonadati</taxon>
        <taxon>Bacteroidota</taxon>
        <taxon>Flavobacteriia</taxon>
        <taxon>Flavobacteriales</taxon>
        <taxon>Flavobacteriaceae</taxon>
        <taxon>Psychroflexus</taxon>
    </lineage>
</organism>
<proteinExistence type="predicted"/>
<dbReference type="PANTHER" id="PTHR42705:SF2">
    <property type="entry name" value="BIFUNCTIONAL NON-HOMOLOGOUS END JOINING PROTEIN LIGD"/>
    <property type="match status" value="1"/>
</dbReference>
<dbReference type="PANTHER" id="PTHR42705">
    <property type="entry name" value="BIFUNCTIONAL NON-HOMOLOGOUS END JOINING PROTEIN LIGD"/>
    <property type="match status" value="1"/>
</dbReference>
<name>A0A6B3R2K5_9FLAO</name>
<keyword evidence="2" id="KW-0436">Ligase</keyword>
<dbReference type="InterPro" id="IPR052171">
    <property type="entry name" value="NHEJ_LigD"/>
</dbReference>
<evidence type="ECO:0000313" key="3">
    <source>
        <dbReference type="Proteomes" id="UP000478505"/>
    </source>
</evidence>
<keyword evidence="3" id="KW-1185">Reference proteome</keyword>
<comment type="caution">
    <text evidence="2">The sequence shown here is derived from an EMBL/GenBank/DDBJ whole genome shotgun (WGS) entry which is preliminary data.</text>
</comment>
<dbReference type="InterPro" id="IPR014145">
    <property type="entry name" value="LigD_pol_dom"/>
</dbReference>